<comment type="caution">
    <text evidence="1">The sequence shown here is derived from an EMBL/GenBank/DDBJ whole genome shotgun (WGS) entry which is preliminary data.</text>
</comment>
<dbReference type="AlphaFoldDB" id="A0A9P9R5J8"/>
<evidence type="ECO:0000313" key="1">
    <source>
        <dbReference type="EMBL" id="KAH7266768.1"/>
    </source>
</evidence>
<accession>A0A9P9R5J8</accession>
<organism evidence="1 2">
    <name type="scientific">Fusarium redolens</name>
    <dbReference type="NCBI Taxonomy" id="48865"/>
    <lineage>
        <taxon>Eukaryota</taxon>
        <taxon>Fungi</taxon>
        <taxon>Dikarya</taxon>
        <taxon>Ascomycota</taxon>
        <taxon>Pezizomycotina</taxon>
        <taxon>Sordariomycetes</taxon>
        <taxon>Hypocreomycetidae</taxon>
        <taxon>Hypocreales</taxon>
        <taxon>Nectriaceae</taxon>
        <taxon>Fusarium</taxon>
        <taxon>Fusarium redolens species complex</taxon>
    </lineage>
</organism>
<evidence type="ECO:0000313" key="2">
    <source>
        <dbReference type="Proteomes" id="UP000720189"/>
    </source>
</evidence>
<dbReference type="Proteomes" id="UP000720189">
    <property type="component" value="Unassembled WGS sequence"/>
</dbReference>
<reference evidence="1" key="1">
    <citation type="journal article" date="2021" name="Nat. Commun.">
        <title>Genetic determinants of endophytism in the Arabidopsis root mycobiome.</title>
        <authorList>
            <person name="Mesny F."/>
            <person name="Miyauchi S."/>
            <person name="Thiergart T."/>
            <person name="Pickel B."/>
            <person name="Atanasova L."/>
            <person name="Karlsson M."/>
            <person name="Huettel B."/>
            <person name="Barry K.W."/>
            <person name="Haridas S."/>
            <person name="Chen C."/>
            <person name="Bauer D."/>
            <person name="Andreopoulos W."/>
            <person name="Pangilinan J."/>
            <person name="LaButti K."/>
            <person name="Riley R."/>
            <person name="Lipzen A."/>
            <person name="Clum A."/>
            <person name="Drula E."/>
            <person name="Henrissat B."/>
            <person name="Kohler A."/>
            <person name="Grigoriev I.V."/>
            <person name="Martin F.M."/>
            <person name="Hacquard S."/>
        </authorList>
    </citation>
    <scope>NUCLEOTIDE SEQUENCE</scope>
    <source>
        <strain evidence="1">MPI-CAGE-AT-0023</strain>
    </source>
</reference>
<keyword evidence="2" id="KW-1185">Reference proteome</keyword>
<dbReference type="GeneID" id="70219445"/>
<dbReference type="RefSeq" id="XP_046054588.1">
    <property type="nucleotide sequence ID" value="XM_046189491.1"/>
</dbReference>
<gene>
    <name evidence="1" type="ORF">BKA55DRAFT_533573</name>
</gene>
<dbReference type="EMBL" id="JAGMUX010000002">
    <property type="protein sequence ID" value="KAH7266768.1"/>
    <property type="molecule type" value="Genomic_DNA"/>
</dbReference>
<sequence>MSLPGYYGYHEDAEKVTATTHQEGFRYYTPYDNTAVMVRDLDAAHLLVIPYSVTNLTKRPENKYPNRDNVIEILCNARAWRRWVADSVQYDPSQLAWVTFNVMPAEITSQKQPSRDRGDISPVLLPSRTGRRGLLKLCPEEKPQGWWYGSNVISMGGAVI</sequence>
<name>A0A9P9R5J8_FUSRE</name>
<proteinExistence type="predicted"/>
<protein>
    <submittedName>
        <fullName evidence="1">Uncharacterized protein</fullName>
    </submittedName>
</protein>